<gene>
    <name evidence="1" type="ORF">LCGC14_1460560</name>
</gene>
<dbReference type="EMBL" id="LAZR01010161">
    <property type="protein sequence ID" value="KKM68475.1"/>
    <property type="molecule type" value="Genomic_DNA"/>
</dbReference>
<evidence type="ECO:0000313" key="1">
    <source>
        <dbReference type="EMBL" id="KKM68475.1"/>
    </source>
</evidence>
<sequence length="23" mass="2681">MMDQQMKRQRLLKLLGAMCSIGE</sequence>
<protein>
    <submittedName>
        <fullName evidence="1">Uncharacterized protein</fullName>
    </submittedName>
</protein>
<feature type="non-terminal residue" evidence="1">
    <location>
        <position position="23"/>
    </location>
</feature>
<name>A0A0F9LVV2_9ZZZZ</name>
<proteinExistence type="predicted"/>
<reference evidence="1" key="1">
    <citation type="journal article" date="2015" name="Nature">
        <title>Complex archaea that bridge the gap between prokaryotes and eukaryotes.</title>
        <authorList>
            <person name="Spang A."/>
            <person name="Saw J.H."/>
            <person name="Jorgensen S.L."/>
            <person name="Zaremba-Niedzwiedzka K."/>
            <person name="Martijn J."/>
            <person name="Lind A.E."/>
            <person name="van Eijk R."/>
            <person name="Schleper C."/>
            <person name="Guy L."/>
            <person name="Ettema T.J."/>
        </authorList>
    </citation>
    <scope>NUCLEOTIDE SEQUENCE</scope>
</reference>
<comment type="caution">
    <text evidence="1">The sequence shown here is derived from an EMBL/GenBank/DDBJ whole genome shotgun (WGS) entry which is preliminary data.</text>
</comment>
<accession>A0A0F9LVV2</accession>
<dbReference type="AlphaFoldDB" id="A0A0F9LVV2"/>
<organism evidence="1">
    <name type="scientific">marine sediment metagenome</name>
    <dbReference type="NCBI Taxonomy" id="412755"/>
    <lineage>
        <taxon>unclassified sequences</taxon>
        <taxon>metagenomes</taxon>
        <taxon>ecological metagenomes</taxon>
    </lineage>
</organism>